<keyword evidence="3" id="KW-1185">Reference proteome</keyword>
<evidence type="ECO:0000256" key="1">
    <source>
        <dbReference type="SAM" id="Phobius"/>
    </source>
</evidence>
<dbReference type="InParanoid" id="A0A2K1Z2G2"/>
<keyword evidence="1" id="KW-1133">Transmembrane helix</keyword>
<keyword evidence="1" id="KW-0472">Membrane</keyword>
<keyword evidence="1" id="KW-0812">Transmembrane</keyword>
<proteinExistence type="predicted"/>
<protein>
    <submittedName>
        <fullName evidence="2">Uncharacterized protein</fullName>
    </submittedName>
</protein>
<sequence>MRPLSWALGYHLLMLAAFSLSFRVFLHNVSIIYCGTSVQIHGANPASSSVLVYARNKGHGLFREKKLFLVAVYFLWGFPIHPHLSIKASVVLRGI</sequence>
<gene>
    <name evidence="2" type="ORF">POPTR_009G040400</name>
</gene>
<organism evidence="2 3">
    <name type="scientific">Populus trichocarpa</name>
    <name type="common">Western balsam poplar</name>
    <name type="synonym">Populus balsamifera subsp. trichocarpa</name>
    <dbReference type="NCBI Taxonomy" id="3694"/>
    <lineage>
        <taxon>Eukaryota</taxon>
        <taxon>Viridiplantae</taxon>
        <taxon>Streptophyta</taxon>
        <taxon>Embryophyta</taxon>
        <taxon>Tracheophyta</taxon>
        <taxon>Spermatophyta</taxon>
        <taxon>Magnoliopsida</taxon>
        <taxon>eudicotyledons</taxon>
        <taxon>Gunneridae</taxon>
        <taxon>Pentapetalae</taxon>
        <taxon>rosids</taxon>
        <taxon>fabids</taxon>
        <taxon>Malpighiales</taxon>
        <taxon>Salicaceae</taxon>
        <taxon>Saliceae</taxon>
        <taxon>Populus</taxon>
    </lineage>
</organism>
<feature type="transmembrane region" description="Helical" evidence="1">
    <location>
        <begin position="67"/>
        <end position="84"/>
    </location>
</feature>
<name>A0A2K1Z2G2_POPTR</name>
<dbReference type="EMBL" id="CM009298">
    <property type="protein sequence ID" value="PNT19457.1"/>
    <property type="molecule type" value="Genomic_DNA"/>
</dbReference>
<dbReference type="AlphaFoldDB" id="A0A2K1Z2G2"/>
<feature type="transmembrane region" description="Helical" evidence="1">
    <location>
        <begin position="6"/>
        <end position="26"/>
    </location>
</feature>
<accession>A0A2K1Z2G2</accession>
<reference evidence="2 3" key="1">
    <citation type="journal article" date="2006" name="Science">
        <title>The genome of black cottonwood, Populus trichocarpa (Torr. &amp; Gray).</title>
        <authorList>
            <person name="Tuskan G.A."/>
            <person name="Difazio S."/>
            <person name="Jansson S."/>
            <person name="Bohlmann J."/>
            <person name="Grigoriev I."/>
            <person name="Hellsten U."/>
            <person name="Putnam N."/>
            <person name="Ralph S."/>
            <person name="Rombauts S."/>
            <person name="Salamov A."/>
            <person name="Schein J."/>
            <person name="Sterck L."/>
            <person name="Aerts A."/>
            <person name="Bhalerao R.R."/>
            <person name="Bhalerao R.P."/>
            <person name="Blaudez D."/>
            <person name="Boerjan W."/>
            <person name="Brun A."/>
            <person name="Brunner A."/>
            <person name="Busov V."/>
            <person name="Campbell M."/>
            <person name="Carlson J."/>
            <person name="Chalot M."/>
            <person name="Chapman J."/>
            <person name="Chen G.L."/>
            <person name="Cooper D."/>
            <person name="Coutinho P.M."/>
            <person name="Couturier J."/>
            <person name="Covert S."/>
            <person name="Cronk Q."/>
            <person name="Cunningham R."/>
            <person name="Davis J."/>
            <person name="Degroeve S."/>
            <person name="Dejardin A."/>
            <person name="Depamphilis C."/>
            <person name="Detter J."/>
            <person name="Dirks B."/>
            <person name="Dubchak I."/>
            <person name="Duplessis S."/>
            <person name="Ehlting J."/>
            <person name="Ellis B."/>
            <person name="Gendler K."/>
            <person name="Goodstein D."/>
            <person name="Gribskov M."/>
            <person name="Grimwood J."/>
            <person name="Groover A."/>
            <person name="Gunter L."/>
            <person name="Hamberger B."/>
            <person name="Heinze B."/>
            <person name="Helariutta Y."/>
            <person name="Henrissat B."/>
            <person name="Holligan D."/>
            <person name="Holt R."/>
            <person name="Huang W."/>
            <person name="Islam-Faridi N."/>
            <person name="Jones S."/>
            <person name="Jones-Rhoades M."/>
            <person name="Jorgensen R."/>
            <person name="Joshi C."/>
            <person name="Kangasjarvi J."/>
            <person name="Karlsson J."/>
            <person name="Kelleher C."/>
            <person name="Kirkpatrick R."/>
            <person name="Kirst M."/>
            <person name="Kohler A."/>
            <person name="Kalluri U."/>
            <person name="Larimer F."/>
            <person name="Leebens-Mack J."/>
            <person name="Leple J.C."/>
            <person name="Locascio P."/>
            <person name="Lou Y."/>
            <person name="Lucas S."/>
            <person name="Martin F."/>
            <person name="Montanini B."/>
            <person name="Napoli C."/>
            <person name="Nelson D.R."/>
            <person name="Nelson C."/>
            <person name="Nieminen K."/>
            <person name="Nilsson O."/>
            <person name="Pereda V."/>
            <person name="Peter G."/>
            <person name="Philippe R."/>
            <person name="Pilate G."/>
            <person name="Poliakov A."/>
            <person name="Razumovskaya J."/>
            <person name="Richardson P."/>
            <person name="Rinaldi C."/>
            <person name="Ritland K."/>
            <person name="Rouze P."/>
            <person name="Ryaboy D."/>
            <person name="Schmutz J."/>
            <person name="Schrader J."/>
            <person name="Segerman B."/>
            <person name="Shin H."/>
            <person name="Siddiqui A."/>
            <person name="Sterky F."/>
            <person name="Terry A."/>
            <person name="Tsai C.J."/>
            <person name="Uberbacher E."/>
            <person name="Unneberg P."/>
            <person name="Vahala J."/>
            <person name="Wall K."/>
            <person name="Wessler S."/>
            <person name="Yang G."/>
            <person name="Yin T."/>
            <person name="Douglas C."/>
            <person name="Marra M."/>
            <person name="Sandberg G."/>
            <person name="Van de Peer Y."/>
            <person name="Rokhsar D."/>
        </authorList>
    </citation>
    <scope>NUCLEOTIDE SEQUENCE [LARGE SCALE GENOMIC DNA]</scope>
    <source>
        <strain evidence="3">cv. Nisqually</strain>
    </source>
</reference>
<dbReference type="Proteomes" id="UP000006729">
    <property type="component" value="Chromosome 9"/>
</dbReference>
<evidence type="ECO:0000313" key="2">
    <source>
        <dbReference type="EMBL" id="PNT19457.1"/>
    </source>
</evidence>
<evidence type="ECO:0000313" key="3">
    <source>
        <dbReference type="Proteomes" id="UP000006729"/>
    </source>
</evidence>